<protein>
    <submittedName>
        <fullName evidence="6">Uncharacterized HTH-type transcriptional regulator ybbH</fullName>
    </submittedName>
</protein>
<dbReference type="SUPFAM" id="SSF46689">
    <property type="entry name" value="Homeodomain-like"/>
    <property type="match status" value="1"/>
</dbReference>
<dbReference type="EMBL" id="CZBE01000008">
    <property type="protein sequence ID" value="CUP63448.1"/>
    <property type="molecule type" value="Genomic_DNA"/>
</dbReference>
<evidence type="ECO:0000256" key="1">
    <source>
        <dbReference type="ARBA" id="ARBA00023015"/>
    </source>
</evidence>
<dbReference type="PROSITE" id="PS51071">
    <property type="entry name" value="HTH_RPIR"/>
    <property type="match status" value="1"/>
</dbReference>
<dbReference type="InterPro" id="IPR046348">
    <property type="entry name" value="SIS_dom_sf"/>
</dbReference>
<dbReference type="RefSeq" id="WP_006875293.1">
    <property type="nucleotide sequence ID" value="NZ_CABIWA010000011.1"/>
</dbReference>
<dbReference type="InterPro" id="IPR035472">
    <property type="entry name" value="RpiR-like_SIS"/>
</dbReference>
<evidence type="ECO:0000259" key="4">
    <source>
        <dbReference type="PROSITE" id="PS51071"/>
    </source>
</evidence>
<dbReference type="AlphaFoldDB" id="A0A174PXQ3"/>
<dbReference type="Gene3D" id="1.10.10.10">
    <property type="entry name" value="Winged helix-like DNA-binding domain superfamily/Winged helix DNA-binding domain"/>
    <property type="match status" value="1"/>
</dbReference>
<evidence type="ECO:0000313" key="6">
    <source>
        <dbReference type="EMBL" id="CUP63448.1"/>
    </source>
</evidence>
<accession>A0A174PXQ3</accession>
<keyword evidence="2" id="KW-0238">DNA-binding</keyword>
<evidence type="ECO:0000256" key="2">
    <source>
        <dbReference type="ARBA" id="ARBA00023125"/>
    </source>
</evidence>
<sequence>MIVSSETGDFLARIRSVYNQFTRVEKKVADYIMEHPGEVIFMSITELSDACGVGETSVFRFCRTMGMGGYQEFKMRFSLSMQTDVGKEDVLTGAITPWDDLNALVQKVLQTEQRALSETAALLDVKELDRAVDYLSQARRIIFFGVGASFTAALKTSHKFLRIEPKVNCVNDAHTQAMLAATMSAEDVAVVFSYSGSTKDTNAVAELAKKNGAKVVAITRFQKSPLTEFTDVILLCGANEGPLQSGSASADISQAFLVDLLYTEYYRRNMDRCGPNNEKTASSVLNKLY</sequence>
<dbReference type="GO" id="GO:0003700">
    <property type="term" value="F:DNA-binding transcription factor activity"/>
    <property type="evidence" value="ECO:0007669"/>
    <property type="project" value="InterPro"/>
</dbReference>
<dbReference type="Gene3D" id="3.40.50.10490">
    <property type="entry name" value="Glucose-6-phosphate isomerase like protein, domain 1"/>
    <property type="match status" value="1"/>
</dbReference>
<dbReference type="Pfam" id="PF01418">
    <property type="entry name" value="HTH_6"/>
    <property type="match status" value="1"/>
</dbReference>
<gene>
    <name evidence="6" type="primary">ybbH_1</name>
    <name evidence="6" type="ORF">ERS852551_01422</name>
</gene>
<dbReference type="InterPro" id="IPR047640">
    <property type="entry name" value="RpiR-like"/>
</dbReference>
<evidence type="ECO:0000313" key="7">
    <source>
        <dbReference type="Proteomes" id="UP000095765"/>
    </source>
</evidence>
<reference evidence="6 7" key="1">
    <citation type="submission" date="2015-09" db="EMBL/GenBank/DDBJ databases">
        <authorList>
            <consortium name="Pathogen Informatics"/>
        </authorList>
    </citation>
    <scope>NUCLEOTIDE SEQUENCE [LARGE SCALE GENOMIC DNA]</scope>
    <source>
        <strain evidence="6 7">2789STDY5834939</strain>
    </source>
</reference>
<dbReference type="GO" id="GO:1901135">
    <property type="term" value="P:carbohydrate derivative metabolic process"/>
    <property type="evidence" value="ECO:0007669"/>
    <property type="project" value="InterPro"/>
</dbReference>
<dbReference type="Pfam" id="PF01380">
    <property type="entry name" value="SIS"/>
    <property type="match status" value="1"/>
</dbReference>
<dbReference type="SUPFAM" id="SSF53697">
    <property type="entry name" value="SIS domain"/>
    <property type="match status" value="1"/>
</dbReference>
<dbReference type="InterPro" id="IPR001347">
    <property type="entry name" value="SIS_dom"/>
</dbReference>
<dbReference type="Proteomes" id="UP000095765">
    <property type="component" value="Unassembled WGS sequence"/>
</dbReference>
<dbReference type="GeneID" id="72465452"/>
<organism evidence="6 7">
    <name type="scientific">Anaerotruncus colihominis</name>
    <dbReference type="NCBI Taxonomy" id="169435"/>
    <lineage>
        <taxon>Bacteria</taxon>
        <taxon>Bacillati</taxon>
        <taxon>Bacillota</taxon>
        <taxon>Clostridia</taxon>
        <taxon>Eubacteriales</taxon>
        <taxon>Oscillospiraceae</taxon>
        <taxon>Anaerotruncus</taxon>
    </lineage>
</organism>
<dbReference type="GO" id="GO:0097367">
    <property type="term" value="F:carbohydrate derivative binding"/>
    <property type="evidence" value="ECO:0007669"/>
    <property type="project" value="InterPro"/>
</dbReference>
<dbReference type="PANTHER" id="PTHR30514:SF1">
    <property type="entry name" value="HTH-TYPE TRANSCRIPTIONAL REGULATOR HEXR-RELATED"/>
    <property type="match status" value="1"/>
</dbReference>
<name>A0A174PXQ3_9FIRM</name>
<feature type="domain" description="SIS" evidence="5">
    <location>
        <begin position="131"/>
        <end position="271"/>
    </location>
</feature>
<keyword evidence="3" id="KW-0804">Transcription</keyword>
<dbReference type="CDD" id="cd05013">
    <property type="entry name" value="SIS_RpiR"/>
    <property type="match status" value="1"/>
</dbReference>
<dbReference type="InterPro" id="IPR009057">
    <property type="entry name" value="Homeodomain-like_sf"/>
</dbReference>
<evidence type="ECO:0000256" key="3">
    <source>
        <dbReference type="ARBA" id="ARBA00023163"/>
    </source>
</evidence>
<dbReference type="InterPro" id="IPR036388">
    <property type="entry name" value="WH-like_DNA-bd_sf"/>
</dbReference>
<evidence type="ECO:0000259" key="5">
    <source>
        <dbReference type="PROSITE" id="PS51464"/>
    </source>
</evidence>
<feature type="domain" description="HTH rpiR-type" evidence="4">
    <location>
        <begin position="8"/>
        <end position="84"/>
    </location>
</feature>
<dbReference type="InterPro" id="IPR000281">
    <property type="entry name" value="HTH_RpiR"/>
</dbReference>
<keyword evidence="1" id="KW-0805">Transcription regulation</keyword>
<dbReference type="PANTHER" id="PTHR30514">
    <property type="entry name" value="GLUCOKINASE"/>
    <property type="match status" value="1"/>
</dbReference>
<dbReference type="PROSITE" id="PS51464">
    <property type="entry name" value="SIS"/>
    <property type="match status" value="1"/>
</dbReference>
<dbReference type="GO" id="GO:0003677">
    <property type="term" value="F:DNA binding"/>
    <property type="evidence" value="ECO:0007669"/>
    <property type="project" value="UniProtKB-KW"/>
</dbReference>
<proteinExistence type="predicted"/>